<sequence>MTIIRVLIFSISFLLILSCKKKPEDNTFKIVHLAPDEIIINKDTLETYGWYSKTRNDFFVVKNFDQKKEQHKITIDSFIVRYIEKDSFLHKNKNVNWSLTFFNYGDGIDENTVHEYNTDYTMHTLFAPEKVICEYGFNNRFGYNGSYYVLDSNPRKLDKTKSDILIEYFKNKGF</sequence>
<accession>A0A917GIT7</accession>
<reference evidence="1" key="2">
    <citation type="submission" date="2020-09" db="EMBL/GenBank/DDBJ databases">
        <authorList>
            <person name="Sun Q."/>
            <person name="Zhou Y."/>
        </authorList>
    </citation>
    <scope>NUCLEOTIDE SEQUENCE</scope>
    <source>
        <strain evidence="1">CGMCC 1.12751</strain>
    </source>
</reference>
<protein>
    <recommendedName>
        <fullName evidence="3">Lipoprotein</fullName>
    </recommendedName>
</protein>
<evidence type="ECO:0000313" key="2">
    <source>
        <dbReference type="Proteomes" id="UP000625976"/>
    </source>
</evidence>
<organism evidence="1 2">
    <name type="scientific">Bizionia arctica</name>
    <dbReference type="NCBI Taxonomy" id="1495645"/>
    <lineage>
        <taxon>Bacteria</taxon>
        <taxon>Pseudomonadati</taxon>
        <taxon>Bacteroidota</taxon>
        <taxon>Flavobacteriia</taxon>
        <taxon>Flavobacteriales</taxon>
        <taxon>Flavobacteriaceae</taxon>
        <taxon>Bizionia</taxon>
    </lineage>
</organism>
<evidence type="ECO:0000313" key="1">
    <source>
        <dbReference type="EMBL" id="GGG47117.1"/>
    </source>
</evidence>
<comment type="caution">
    <text evidence="1">The sequence shown here is derived from an EMBL/GenBank/DDBJ whole genome shotgun (WGS) entry which is preliminary data.</text>
</comment>
<evidence type="ECO:0008006" key="3">
    <source>
        <dbReference type="Google" id="ProtNLM"/>
    </source>
</evidence>
<gene>
    <name evidence="1" type="ORF">GCM10010976_18190</name>
</gene>
<keyword evidence="2" id="KW-1185">Reference proteome</keyword>
<dbReference type="Proteomes" id="UP000625976">
    <property type="component" value="Unassembled WGS sequence"/>
</dbReference>
<dbReference type="EMBL" id="BMFQ01000002">
    <property type="protein sequence ID" value="GGG47117.1"/>
    <property type="molecule type" value="Genomic_DNA"/>
</dbReference>
<dbReference type="PROSITE" id="PS51257">
    <property type="entry name" value="PROKAR_LIPOPROTEIN"/>
    <property type="match status" value="1"/>
</dbReference>
<name>A0A917GIT7_9FLAO</name>
<reference evidence="1" key="1">
    <citation type="journal article" date="2014" name="Int. J. Syst. Evol. Microbiol.">
        <title>Complete genome sequence of Corynebacterium casei LMG S-19264T (=DSM 44701T), isolated from a smear-ripened cheese.</title>
        <authorList>
            <consortium name="US DOE Joint Genome Institute (JGI-PGF)"/>
            <person name="Walter F."/>
            <person name="Albersmeier A."/>
            <person name="Kalinowski J."/>
            <person name="Ruckert C."/>
        </authorList>
    </citation>
    <scope>NUCLEOTIDE SEQUENCE</scope>
    <source>
        <strain evidence="1">CGMCC 1.12751</strain>
    </source>
</reference>
<proteinExistence type="predicted"/>
<dbReference type="AlphaFoldDB" id="A0A917GIT7"/>
<dbReference type="RefSeq" id="WP_188464046.1">
    <property type="nucleotide sequence ID" value="NZ_BMFQ01000002.1"/>
</dbReference>